<dbReference type="EMBL" id="BJHY01000002">
    <property type="protein sequence ID" value="GDY80046.1"/>
    <property type="molecule type" value="Genomic_DNA"/>
</dbReference>
<evidence type="ECO:0000256" key="1">
    <source>
        <dbReference type="SAM" id="MobiDB-lite"/>
    </source>
</evidence>
<reference evidence="2 3" key="1">
    <citation type="submission" date="2019-04" db="EMBL/GenBank/DDBJ databases">
        <title>Draft genome sequences of Streptomyces avermitilis ATCC 31267.</title>
        <authorList>
            <person name="Komaki H."/>
            <person name="Tamura T."/>
            <person name="Hosoyama A."/>
        </authorList>
    </citation>
    <scope>NUCLEOTIDE SEQUENCE [LARGE SCALE GENOMIC DNA]</scope>
    <source>
        <strain evidence="2 3">ATCC 31267</strain>
    </source>
</reference>
<dbReference type="Proteomes" id="UP000299211">
    <property type="component" value="Unassembled WGS sequence"/>
</dbReference>
<comment type="caution">
    <text evidence="2">The sequence shown here is derived from an EMBL/GenBank/DDBJ whole genome shotgun (WGS) entry which is preliminary data.</text>
</comment>
<feature type="compositionally biased region" description="Basic and acidic residues" evidence="1">
    <location>
        <begin position="66"/>
        <end position="76"/>
    </location>
</feature>
<evidence type="ECO:0000313" key="2">
    <source>
        <dbReference type="EMBL" id="GDY80046.1"/>
    </source>
</evidence>
<feature type="region of interest" description="Disordered" evidence="1">
    <location>
        <begin position="59"/>
        <end position="78"/>
    </location>
</feature>
<accession>A0A4D4N880</accession>
<name>A0A4D4N880_STRAX</name>
<proteinExistence type="predicted"/>
<organism evidence="2 3">
    <name type="scientific">Streptomyces avermitilis</name>
    <dbReference type="NCBI Taxonomy" id="33903"/>
    <lineage>
        <taxon>Bacteria</taxon>
        <taxon>Bacillati</taxon>
        <taxon>Actinomycetota</taxon>
        <taxon>Actinomycetes</taxon>
        <taxon>Kitasatosporales</taxon>
        <taxon>Streptomycetaceae</taxon>
        <taxon>Streptomyces</taxon>
    </lineage>
</organism>
<sequence length="183" mass="19697">MRADRHRRLGPLGALRGARGLLLRGGSQLCRGRSGSPATPCHGLLGRVHELVPQKPVGGALSRAGGHRDVRAEGEPGHTCGTCGRTHRRAGVQPDVAQGQIGGAFDQRTRGSWNLLAAARQGPLSNRFGQCPVARRRERLCAHPPSPQPVLRWSAKWFRRAQHRGFVSYGRHPGVNARAGTAT</sequence>
<dbReference type="AlphaFoldDB" id="A0A4D4N880"/>
<gene>
    <name evidence="2" type="ORF">SAV31267_095310</name>
</gene>
<evidence type="ECO:0000313" key="3">
    <source>
        <dbReference type="Proteomes" id="UP000299211"/>
    </source>
</evidence>
<protein>
    <submittedName>
        <fullName evidence="2">Uncharacterized protein</fullName>
    </submittedName>
</protein>